<accession>A0A150XIS0</accession>
<evidence type="ECO:0000313" key="5">
    <source>
        <dbReference type="Proteomes" id="UP000075583"/>
    </source>
</evidence>
<feature type="domain" description="Protein FecR C-terminal" evidence="3">
    <location>
        <begin position="251"/>
        <end position="303"/>
    </location>
</feature>
<gene>
    <name evidence="4" type="ORF">MB14_17790</name>
</gene>
<keyword evidence="1" id="KW-1133">Transmembrane helix</keyword>
<dbReference type="RefSeq" id="WP_062590988.1">
    <property type="nucleotide sequence ID" value="NZ_LQZQ01000009.1"/>
</dbReference>
<dbReference type="STRING" id="279360.MB14_17790"/>
<dbReference type="PIRSF" id="PIRSF018266">
    <property type="entry name" value="FecR"/>
    <property type="match status" value="1"/>
</dbReference>
<protein>
    <submittedName>
        <fullName evidence="4">Uncharacterized protein</fullName>
    </submittedName>
</protein>
<dbReference type="Proteomes" id="UP000075583">
    <property type="component" value="Unassembled WGS sequence"/>
</dbReference>
<feature type="transmembrane region" description="Helical" evidence="1">
    <location>
        <begin position="81"/>
        <end position="100"/>
    </location>
</feature>
<organism evidence="4 5">
    <name type="scientific">Roseivirga ehrenbergii (strain DSM 102268 / JCM 13514 / KCTC 12282 / NCIMB 14502 / KMM 6017)</name>
    <dbReference type="NCBI Taxonomy" id="279360"/>
    <lineage>
        <taxon>Bacteria</taxon>
        <taxon>Pseudomonadati</taxon>
        <taxon>Bacteroidota</taxon>
        <taxon>Cytophagia</taxon>
        <taxon>Cytophagales</taxon>
        <taxon>Roseivirgaceae</taxon>
        <taxon>Roseivirga</taxon>
    </lineage>
</organism>
<sequence>MMEELMAKYLANELNTSERADFESQLIQDEKLRLDLEAYAKVLDLTSNEDNTIFNAYSAWNKVNERTKETKVVKIQRTNFIFLKVAATLLVLAVAGYFIYNSTLNQEAEGTELASVPYGIKEFTLPDGSLVKLNANAKLTLSKHFGDSNRNVTLIGEANFDIVRNEEIPFIIEAGNSTVKVLGTSFNLTTDAEDGVELDVTEGLVEFSSTITGAKEQVAKGQSAKLDKTGKVLQKKEMKDTNFSGWWTRKLEYDDTPLSEVFKDLEDTYWVEVDYNQAIGACSLTSTFQGATIEDVIKTIVATFPEVKLVSFKENQIKLDGKACYH</sequence>
<dbReference type="Gene3D" id="2.60.120.1440">
    <property type="match status" value="1"/>
</dbReference>
<keyword evidence="1" id="KW-0812">Transmembrane</keyword>
<keyword evidence="1" id="KW-0472">Membrane</keyword>
<dbReference type="InterPro" id="IPR006860">
    <property type="entry name" value="FecR"/>
</dbReference>
<dbReference type="Pfam" id="PF16344">
    <property type="entry name" value="FecR_C"/>
    <property type="match status" value="1"/>
</dbReference>
<dbReference type="PANTHER" id="PTHR30273:SF2">
    <property type="entry name" value="PROTEIN FECR"/>
    <property type="match status" value="1"/>
</dbReference>
<feature type="domain" description="FecR protein" evidence="2">
    <location>
        <begin position="119"/>
        <end position="206"/>
    </location>
</feature>
<dbReference type="InterPro" id="IPR032508">
    <property type="entry name" value="FecR_C"/>
</dbReference>
<dbReference type="InterPro" id="IPR012373">
    <property type="entry name" value="Ferrdict_sens_TM"/>
</dbReference>
<dbReference type="GO" id="GO:0016989">
    <property type="term" value="F:sigma factor antagonist activity"/>
    <property type="evidence" value="ECO:0007669"/>
    <property type="project" value="TreeGrafter"/>
</dbReference>
<evidence type="ECO:0000259" key="3">
    <source>
        <dbReference type="Pfam" id="PF16344"/>
    </source>
</evidence>
<dbReference type="AlphaFoldDB" id="A0A150XIS0"/>
<proteinExistence type="predicted"/>
<name>A0A150XIS0_ROSEK</name>
<dbReference type="Gene3D" id="3.55.50.30">
    <property type="match status" value="1"/>
</dbReference>
<dbReference type="OrthoDB" id="1452822at2"/>
<dbReference type="EMBL" id="LQZQ01000009">
    <property type="protein sequence ID" value="KYG78583.1"/>
    <property type="molecule type" value="Genomic_DNA"/>
</dbReference>
<dbReference type="PANTHER" id="PTHR30273">
    <property type="entry name" value="PERIPLASMIC SIGNAL SENSOR AND SIGMA FACTOR ACTIVATOR FECR-RELATED"/>
    <property type="match status" value="1"/>
</dbReference>
<reference evidence="4" key="1">
    <citation type="submission" date="2016-01" db="EMBL/GenBank/DDBJ databases">
        <title>Genome sequencing of Roseivirga ehrenbergii KMM 6017.</title>
        <authorList>
            <person name="Selvaratnam C."/>
            <person name="Thevarajoo S."/>
            <person name="Goh K.M."/>
            <person name="Ee R."/>
            <person name="Chan K.-G."/>
            <person name="Chong C.S."/>
        </authorList>
    </citation>
    <scope>NUCLEOTIDE SEQUENCE [LARGE SCALE GENOMIC DNA]</scope>
    <source>
        <strain evidence="4">KMM 6017</strain>
    </source>
</reference>
<comment type="caution">
    <text evidence="4">The sequence shown here is derived from an EMBL/GenBank/DDBJ whole genome shotgun (WGS) entry which is preliminary data.</text>
</comment>
<keyword evidence="5" id="KW-1185">Reference proteome</keyword>
<evidence type="ECO:0000259" key="2">
    <source>
        <dbReference type="Pfam" id="PF04773"/>
    </source>
</evidence>
<evidence type="ECO:0000256" key="1">
    <source>
        <dbReference type="SAM" id="Phobius"/>
    </source>
</evidence>
<evidence type="ECO:0000313" key="4">
    <source>
        <dbReference type="EMBL" id="KYG78583.1"/>
    </source>
</evidence>
<dbReference type="Pfam" id="PF04773">
    <property type="entry name" value="FecR"/>
    <property type="match status" value="1"/>
</dbReference>